<dbReference type="GeneID" id="104585801"/>
<evidence type="ECO:0000313" key="1">
    <source>
        <dbReference type="Proteomes" id="UP000189703"/>
    </source>
</evidence>
<dbReference type="PANTHER" id="PTHR24423:SF633">
    <property type="entry name" value="ETHYLENE RECEPTOR 2"/>
    <property type="match status" value="1"/>
</dbReference>
<keyword evidence="1" id="KW-1185">Reference proteome</keyword>
<organism evidence="1 2">
    <name type="scientific">Nelumbo nucifera</name>
    <name type="common">Sacred lotus</name>
    <dbReference type="NCBI Taxonomy" id="4432"/>
    <lineage>
        <taxon>Eukaryota</taxon>
        <taxon>Viridiplantae</taxon>
        <taxon>Streptophyta</taxon>
        <taxon>Embryophyta</taxon>
        <taxon>Tracheophyta</taxon>
        <taxon>Spermatophyta</taxon>
        <taxon>Magnoliopsida</taxon>
        <taxon>Proteales</taxon>
        <taxon>Nelumbonaceae</taxon>
        <taxon>Nelumbo</taxon>
    </lineage>
</organism>
<dbReference type="OrthoDB" id="1742752at2759"/>
<accession>A0A1U7Z1R5</accession>
<dbReference type="GO" id="GO:0016301">
    <property type="term" value="F:kinase activity"/>
    <property type="evidence" value="ECO:0007669"/>
    <property type="project" value="UniProtKB-KW"/>
</dbReference>
<dbReference type="GO" id="GO:0046872">
    <property type="term" value="F:metal ion binding"/>
    <property type="evidence" value="ECO:0007669"/>
    <property type="project" value="UniProtKB-KW"/>
</dbReference>
<dbReference type="PROSITE" id="PS51257">
    <property type="entry name" value="PROKAR_LIPOPROTEIN"/>
    <property type="match status" value="1"/>
</dbReference>
<proteinExistence type="predicted"/>
<dbReference type="AlphaFoldDB" id="A0A1U7Z1R5"/>
<gene>
    <name evidence="2" type="primary">LOC104585801</name>
</gene>
<dbReference type="RefSeq" id="XP_010241103.1">
    <property type="nucleotide sequence ID" value="XM_010242801.1"/>
</dbReference>
<name>A0A1U7Z1R5_NELNU</name>
<dbReference type="STRING" id="4432.A0A1U7Z1R5"/>
<reference evidence="2" key="1">
    <citation type="submission" date="2025-08" db="UniProtKB">
        <authorList>
            <consortium name="RefSeq"/>
        </authorList>
    </citation>
    <scope>IDENTIFICATION</scope>
</reference>
<dbReference type="eggNOG" id="KOG0519">
    <property type="taxonomic scope" value="Eukaryota"/>
</dbReference>
<dbReference type="KEGG" id="nnu:104585801"/>
<sequence>MAVSAVRMGSAEALAAASAASMATSGSAAACGAGSADISGSRGGRISSKSMIGVKVRELFLKKKAWELDREVDRMIRQNEAGRHVRMLTQEIRKSLDRHTILYATLVELSNTLGLQNCAIWMPNEIRTEMNLTHELIGRSSRPTVPINDPDIREIKDYKEVKILMPGSSLGLARSGGSGEPGAVAAIRMLMLRVSNFKEEHLS</sequence>
<dbReference type="Proteomes" id="UP000189703">
    <property type="component" value="Unplaced"/>
</dbReference>
<dbReference type="InParanoid" id="A0A1U7Z1R5"/>
<dbReference type="PANTHER" id="PTHR24423">
    <property type="entry name" value="TWO-COMPONENT SENSOR HISTIDINE KINASE"/>
    <property type="match status" value="1"/>
</dbReference>
<protein>
    <submittedName>
        <fullName evidence="2">Ethylene receptor 2-like</fullName>
    </submittedName>
</protein>
<evidence type="ECO:0000313" key="2">
    <source>
        <dbReference type="RefSeq" id="XP_010241103.1"/>
    </source>
</evidence>
<dbReference type="GO" id="GO:0005524">
    <property type="term" value="F:ATP binding"/>
    <property type="evidence" value="ECO:0007669"/>
    <property type="project" value="UniProtKB-KW"/>
</dbReference>